<reference evidence="4 5" key="1">
    <citation type="journal article" date="2022" name="Syst. Appl. Microbiol.">
        <title>Rhodopirellula aestuarii sp. nov., a novel member of the genus Rhodopirellula isolated from brackish sediments collected in the Tagus River estuary, Portugal.</title>
        <authorList>
            <person name="Vitorino I.R."/>
            <person name="Klimek D."/>
            <person name="Calusinska M."/>
            <person name="Lobo-da-Cunha A."/>
            <person name="Vasconcelos V."/>
            <person name="Lage O.M."/>
        </authorList>
    </citation>
    <scope>NUCLEOTIDE SEQUENCE [LARGE SCALE GENOMIC DNA]</scope>
    <source>
        <strain evidence="4 5">ICT_H3.1</strain>
    </source>
</reference>
<feature type="region of interest" description="Disordered" evidence="2">
    <location>
        <begin position="51"/>
        <end position="78"/>
    </location>
</feature>
<keyword evidence="1" id="KW-0560">Oxidoreductase</keyword>
<dbReference type="Gene3D" id="3.30.9.10">
    <property type="entry name" value="D-Amino Acid Oxidase, subunit A, domain 2"/>
    <property type="match status" value="1"/>
</dbReference>
<organism evidence="4 5">
    <name type="scientific">Aporhodopirellula aestuarii</name>
    <dbReference type="NCBI Taxonomy" id="2950107"/>
    <lineage>
        <taxon>Bacteria</taxon>
        <taxon>Pseudomonadati</taxon>
        <taxon>Planctomycetota</taxon>
        <taxon>Planctomycetia</taxon>
        <taxon>Pirellulales</taxon>
        <taxon>Pirellulaceae</taxon>
        <taxon>Aporhodopirellula</taxon>
    </lineage>
</organism>
<dbReference type="SUPFAM" id="SSF54373">
    <property type="entry name" value="FAD-linked reductases, C-terminal domain"/>
    <property type="match status" value="1"/>
</dbReference>
<dbReference type="RefSeq" id="WP_250928174.1">
    <property type="nucleotide sequence ID" value="NZ_JAMQBK010000023.1"/>
</dbReference>
<sequence>MTPDPTSSIGTPQRSPQDSHEIAIVGGGIIGLSTAWELARRGHSVTVIERRGTACDDTSSTDSPQTNRPTSWTASGILPPANFEHATDPLDRLRGYSHQIWPQWAGQLARDTGIDVGLMRCGGYYLAETVGEAAAMGGMTTYWKELNIECEPLTRVEVGERLPRLSRWISENPWMKTRPDLAAWWVPDEHQVRPSRVLKALLAACIRDGVRFVYDTLVTAIDESDQRVVIGTDSNWQHEDILADRVILCGGAATGYIAPSVRLQNALIPVRGQILLLHSDRFNAPSVLNIGNRYLVFRGDGHVLVGSCEEEAGFAQHTTSEMIDQLRQFAGHVCEDLADAPEIQRWAGLRPMTFDGFPIIGRQPNSERVYVASGHYRSGIHLAPATATAMADLIEHKPTFMDMSPFSVGKQQQPLPQNS</sequence>
<proteinExistence type="predicted"/>
<evidence type="ECO:0000313" key="5">
    <source>
        <dbReference type="Proteomes" id="UP001202961"/>
    </source>
</evidence>
<dbReference type="PANTHER" id="PTHR13847:SF289">
    <property type="entry name" value="GLYCINE OXIDASE"/>
    <property type="match status" value="1"/>
</dbReference>
<keyword evidence="5" id="KW-1185">Reference proteome</keyword>
<evidence type="ECO:0000313" key="4">
    <source>
        <dbReference type="EMBL" id="MCM2370506.1"/>
    </source>
</evidence>
<feature type="compositionally biased region" description="Polar residues" evidence="2">
    <location>
        <begin position="56"/>
        <end position="74"/>
    </location>
</feature>
<dbReference type="SUPFAM" id="SSF51905">
    <property type="entry name" value="FAD/NAD(P)-binding domain"/>
    <property type="match status" value="1"/>
</dbReference>
<dbReference type="Pfam" id="PF01266">
    <property type="entry name" value="DAO"/>
    <property type="match status" value="1"/>
</dbReference>
<evidence type="ECO:0000256" key="2">
    <source>
        <dbReference type="SAM" id="MobiDB-lite"/>
    </source>
</evidence>
<protein>
    <submittedName>
        <fullName evidence="4">FAD-dependent oxidoreductase</fullName>
    </submittedName>
</protein>
<name>A0ABT0U154_9BACT</name>
<gene>
    <name evidence="4" type="ORF">NB063_07685</name>
</gene>
<dbReference type="Proteomes" id="UP001202961">
    <property type="component" value="Unassembled WGS sequence"/>
</dbReference>
<comment type="caution">
    <text evidence="4">The sequence shown here is derived from an EMBL/GenBank/DDBJ whole genome shotgun (WGS) entry which is preliminary data.</text>
</comment>
<dbReference type="PANTHER" id="PTHR13847">
    <property type="entry name" value="SARCOSINE DEHYDROGENASE-RELATED"/>
    <property type="match status" value="1"/>
</dbReference>
<dbReference type="InterPro" id="IPR036188">
    <property type="entry name" value="FAD/NAD-bd_sf"/>
</dbReference>
<dbReference type="Gene3D" id="3.50.50.60">
    <property type="entry name" value="FAD/NAD(P)-binding domain"/>
    <property type="match status" value="1"/>
</dbReference>
<evidence type="ECO:0000256" key="1">
    <source>
        <dbReference type="ARBA" id="ARBA00023002"/>
    </source>
</evidence>
<feature type="domain" description="FAD dependent oxidoreductase" evidence="3">
    <location>
        <begin position="22"/>
        <end position="393"/>
    </location>
</feature>
<dbReference type="EMBL" id="JAMQBK010000023">
    <property type="protein sequence ID" value="MCM2370506.1"/>
    <property type="molecule type" value="Genomic_DNA"/>
</dbReference>
<dbReference type="InterPro" id="IPR006076">
    <property type="entry name" value="FAD-dep_OxRdtase"/>
</dbReference>
<accession>A0ABT0U154</accession>
<evidence type="ECO:0000259" key="3">
    <source>
        <dbReference type="Pfam" id="PF01266"/>
    </source>
</evidence>